<dbReference type="Proteomes" id="UP000886595">
    <property type="component" value="Unassembled WGS sequence"/>
</dbReference>
<keyword evidence="3" id="KW-1185">Reference proteome</keyword>
<name>A0A8X7VQA7_BRACI</name>
<dbReference type="AlphaFoldDB" id="A0A8X7VQA7"/>
<comment type="caution">
    <text evidence="2">The sequence shown here is derived from an EMBL/GenBank/DDBJ whole genome shotgun (WGS) entry which is preliminary data.</text>
</comment>
<feature type="coiled-coil region" evidence="1">
    <location>
        <begin position="183"/>
        <end position="210"/>
    </location>
</feature>
<proteinExistence type="predicted"/>
<accession>A0A8X7VQA7</accession>
<sequence>MPTREQFLQFLLQNPLSDGTPSYVDSFQGFETYYSQLNPTNINWMIRESLTVLDPLQRGRATWFKHDKGKISNAILKMMKSDLPGAYPTYNHLPRDIIENGGEEPDMLAFLEDAHRNRKSGDICDKKVKRIVETVKEKINDQLTQGGSTETNHLTQAEINTLALKTTTFFTRFMYNLDQDEQLRIANEKIALADEKIAVANEKIVMLENDKVDQGKVIKYLQSLAHKVVSKFPELLDEDEDEDATQG</sequence>
<evidence type="ECO:0000313" key="3">
    <source>
        <dbReference type="Proteomes" id="UP000886595"/>
    </source>
</evidence>
<evidence type="ECO:0000313" key="2">
    <source>
        <dbReference type="EMBL" id="KAG2315454.1"/>
    </source>
</evidence>
<dbReference type="OrthoDB" id="1045221at2759"/>
<organism evidence="2 3">
    <name type="scientific">Brassica carinata</name>
    <name type="common">Ethiopian mustard</name>
    <name type="synonym">Abyssinian cabbage</name>
    <dbReference type="NCBI Taxonomy" id="52824"/>
    <lineage>
        <taxon>Eukaryota</taxon>
        <taxon>Viridiplantae</taxon>
        <taxon>Streptophyta</taxon>
        <taxon>Embryophyta</taxon>
        <taxon>Tracheophyta</taxon>
        <taxon>Spermatophyta</taxon>
        <taxon>Magnoliopsida</taxon>
        <taxon>eudicotyledons</taxon>
        <taxon>Gunneridae</taxon>
        <taxon>Pentapetalae</taxon>
        <taxon>rosids</taxon>
        <taxon>malvids</taxon>
        <taxon>Brassicales</taxon>
        <taxon>Brassicaceae</taxon>
        <taxon>Brassiceae</taxon>
        <taxon>Brassica</taxon>
    </lineage>
</organism>
<evidence type="ECO:0000256" key="1">
    <source>
        <dbReference type="SAM" id="Coils"/>
    </source>
</evidence>
<gene>
    <name evidence="2" type="ORF">Bca52824_018576</name>
</gene>
<keyword evidence="1" id="KW-0175">Coiled coil</keyword>
<reference evidence="2 3" key="1">
    <citation type="submission" date="2020-02" db="EMBL/GenBank/DDBJ databases">
        <authorList>
            <person name="Ma Q."/>
            <person name="Huang Y."/>
            <person name="Song X."/>
            <person name="Pei D."/>
        </authorList>
    </citation>
    <scope>NUCLEOTIDE SEQUENCE [LARGE SCALE GENOMIC DNA]</scope>
    <source>
        <strain evidence="2">Sxm20200214</strain>
        <tissue evidence="2">Leaf</tissue>
    </source>
</reference>
<protein>
    <submittedName>
        <fullName evidence="2">Uncharacterized protein</fullName>
    </submittedName>
</protein>
<dbReference type="EMBL" id="JAAMPC010000004">
    <property type="protein sequence ID" value="KAG2315454.1"/>
    <property type="molecule type" value="Genomic_DNA"/>
</dbReference>